<keyword evidence="3" id="KW-1185">Reference proteome</keyword>
<sequence length="726" mass="80396">MRGVCARSQSSAGVEQRSSAYNERAGETGDTRENPPTNGIVHHDSHLRKSGVNRPGVEPVLRRGSVSGGVEVAAEAELQVGVEVPAPRAAGSRSPVLGVASLPHVRCRRRNRRLELTTAARPSGDITSSRGHSRQKDAPSSYRLFTNLKMRCGIYAAPVRDGMSVNTTEPLGLQRNIYTATLANRIGGHHKPSRAEVRTTTFTWPASLNASVELDHKPQTPSPKDGGQQVKHGLKMRYRLFTESRSISPRWPLPRLATLNALRCGHRSLVVSTFDKLSLLQLRAAHAITSDEVWSLPNPLPPPLTNDGNTVHTGRNLVSKVQRRSTSARGNRSPRENPPTSGIVRRHDSHMRISGERPRRESNPVRLGGRRPAALPTWQHTAASQTKVQFQRLAQPITEWVHPHERSHHHRLFTCLRIKTNCWSTKRRRASVTNELEKVTSFACNEDIRPAPSVGEISNYVLDVVGSGWPGNEAVRKPNTHDDDPPAIVTYRNLAFEHTRDSHDPTKTAHTNTDAKTSIERPSLRIAVQCEWRALLPDHSSLATGRDGGAVTDGKGSTLRKHTGQRKRTRRFPLAKIVTLSQIKSPLHVVGRRIYGVRDGEATTVLLTSTIVSVARKNEFVRWSRFCKSIDTAAASDDTAAGSSLPLRLQGGICERASLSPRIRRARPLVKPSIKHHMYDEHFASSFQDKIDVKHVYTEVGFTIGSHYIRHALDDSKPIADLQGNK</sequence>
<feature type="region of interest" description="Disordered" evidence="1">
    <location>
        <begin position="1"/>
        <end position="60"/>
    </location>
</feature>
<feature type="region of interest" description="Disordered" evidence="1">
    <location>
        <begin position="304"/>
        <end position="367"/>
    </location>
</feature>
<proteinExistence type="predicted"/>
<organism evidence="2 3">
    <name type="scientific">Dryococelus australis</name>
    <dbReference type="NCBI Taxonomy" id="614101"/>
    <lineage>
        <taxon>Eukaryota</taxon>
        <taxon>Metazoa</taxon>
        <taxon>Ecdysozoa</taxon>
        <taxon>Arthropoda</taxon>
        <taxon>Hexapoda</taxon>
        <taxon>Insecta</taxon>
        <taxon>Pterygota</taxon>
        <taxon>Neoptera</taxon>
        <taxon>Polyneoptera</taxon>
        <taxon>Phasmatodea</taxon>
        <taxon>Verophasmatodea</taxon>
        <taxon>Anareolatae</taxon>
        <taxon>Phasmatidae</taxon>
        <taxon>Eurycanthinae</taxon>
        <taxon>Dryococelus</taxon>
    </lineage>
</organism>
<dbReference type="EMBL" id="JARBHB010000001">
    <property type="protein sequence ID" value="KAJ8895989.1"/>
    <property type="molecule type" value="Genomic_DNA"/>
</dbReference>
<evidence type="ECO:0000313" key="2">
    <source>
        <dbReference type="EMBL" id="KAJ8895989.1"/>
    </source>
</evidence>
<protein>
    <submittedName>
        <fullName evidence="2">Uncharacterized protein</fullName>
    </submittedName>
</protein>
<feature type="compositionally biased region" description="Basic and acidic residues" evidence="1">
    <location>
        <begin position="24"/>
        <end position="33"/>
    </location>
</feature>
<name>A0ABQ9IIF1_9NEOP</name>
<feature type="region of interest" description="Disordered" evidence="1">
    <location>
        <begin position="116"/>
        <end position="140"/>
    </location>
</feature>
<feature type="compositionally biased region" description="Basic and acidic residues" evidence="1">
    <location>
        <begin position="350"/>
        <end position="363"/>
    </location>
</feature>
<comment type="caution">
    <text evidence="2">The sequence shown here is derived from an EMBL/GenBank/DDBJ whole genome shotgun (WGS) entry which is preliminary data.</text>
</comment>
<reference evidence="2 3" key="1">
    <citation type="submission" date="2023-02" db="EMBL/GenBank/DDBJ databases">
        <title>LHISI_Scaffold_Assembly.</title>
        <authorList>
            <person name="Stuart O.P."/>
            <person name="Cleave R."/>
            <person name="Magrath M.J.L."/>
            <person name="Mikheyev A.S."/>
        </authorList>
    </citation>
    <scope>NUCLEOTIDE SEQUENCE [LARGE SCALE GENOMIC DNA]</scope>
    <source>
        <strain evidence="2">Daus_M_001</strain>
        <tissue evidence="2">Leg muscle</tissue>
    </source>
</reference>
<feature type="compositionally biased region" description="Polar residues" evidence="1">
    <location>
        <begin position="7"/>
        <end position="21"/>
    </location>
</feature>
<dbReference type="Proteomes" id="UP001159363">
    <property type="component" value="Chromosome 1"/>
</dbReference>
<feature type="compositionally biased region" description="Basic residues" evidence="1">
    <location>
        <begin position="558"/>
        <end position="568"/>
    </location>
</feature>
<evidence type="ECO:0000313" key="3">
    <source>
        <dbReference type="Proteomes" id="UP001159363"/>
    </source>
</evidence>
<feature type="region of interest" description="Disordered" evidence="1">
    <location>
        <begin position="545"/>
        <end position="568"/>
    </location>
</feature>
<evidence type="ECO:0000256" key="1">
    <source>
        <dbReference type="SAM" id="MobiDB-lite"/>
    </source>
</evidence>
<gene>
    <name evidence="2" type="ORF">PR048_001330</name>
</gene>
<accession>A0ABQ9IIF1</accession>